<evidence type="ECO:0000259" key="1">
    <source>
        <dbReference type="Pfam" id="PF04773"/>
    </source>
</evidence>
<feature type="domain" description="FecR N-terminal" evidence="2">
    <location>
        <begin position="9"/>
        <end position="44"/>
    </location>
</feature>
<dbReference type="InterPro" id="IPR032623">
    <property type="entry name" value="FecR_N"/>
</dbReference>
<dbReference type="PANTHER" id="PTHR30273:SF2">
    <property type="entry name" value="PROTEIN FECR"/>
    <property type="match status" value="1"/>
</dbReference>
<dbReference type="Pfam" id="PF04773">
    <property type="entry name" value="FecR"/>
    <property type="match status" value="1"/>
</dbReference>
<sequence>MRGSEGIADQAIRWSARLHAGGLTAAEEAELASWRRAHPDHEHELQIQLAVQQAASALPRGLVQRLYGGELPQRPVPGRRRALRAGALALTAGAAGALAWTLRDHAPPEYFASHTTPKGGREHVTLPDGSELVMNTDTRLDVAFHPDRRLVTLYQGEALFDVRPDPGRAFIVDSALARIRVAGTRFNVRREHEDVQVIVQVGAVLVQSGRWWRRHDTRLEAGQGLHVQADGSQSVPRDINMAADLAWVDGRLVFRDVPLARVAIELNRYLVAPLRLADEQVGRLRLSASFWLDDPEGIVAGLPAVLPVVLARQADGGILVARAPGNV</sequence>
<dbReference type="PIRSF" id="PIRSF018266">
    <property type="entry name" value="FecR"/>
    <property type="match status" value="1"/>
</dbReference>
<organism evidence="3">
    <name type="scientific">plant metagenome</name>
    <dbReference type="NCBI Taxonomy" id="1297885"/>
    <lineage>
        <taxon>unclassified sequences</taxon>
        <taxon>metagenomes</taxon>
        <taxon>organismal metagenomes</taxon>
    </lineage>
</organism>
<feature type="domain" description="FecR protein" evidence="1">
    <location>
        <begin position="114"/>
        <end position="204"/>
    </location>
</feature>
<dbReference type="PANTHER" id="PTHR30273">
    <property type="entry name" value="PERIPLASMIC SIGNAL SENSOR AND SIGMA FACTOR ACTIVATOR FECR-RELATED"/>
    <property type="match status" value="1"/>
</dbReference>
<reference evidence="3" key="1">
    <citation type="submission" date="2019-03" db="EMBL/GenBank/DDBJ databases">
        <authorList>
            <person name="Danneels B."/>
        </authorList>
    </citation>
    <scope>NUCLEOTIDE SEQUENCE</scope>
</reference>
<dbReference type="GO" id="GO:0016989">
    <property type="term" value="F:sigma factor antagonist activity"/>
    <property type="evidence" value="ECO:0007669"/>
    <property type="project" value="TreeGrafter"/>
</dbReference>
<dbReference type="AlphaFoldDB" id="A0A484NU09"/>
<evidence type="ECO:0000259" key="2">
    <source>
        <dbReference type="Pfam" id="PF16220"/>
    </source>
</evidence>
<dbReference type="InterPro" id="IPR006860">
    <property type="entry name" value="FecR"/>
</dbReference>
<accession>A0A484NU09</accession>
<proteinExistence type="predicted"/>
<dbReference type="EMBL" id="CAADHY010000007">
    <property type="protein sequence ID" value="VFR16845.1"/>
    <property type="molecule type" value="Genomic_DNA"/>
</dbReference>
<dbReference type="Gene3D" id="2.60.120.1440">
    <property type="match status" value="1"/>
</dbReference>
<dbReference type="InterPro" id="IPR012373">
    <property type="entry name" value="Ferrdict_sens_TM"/>
</dbReference>
<evidence type="ECO:0000313" key="3">
    <source>
        <dbReference type="EMBL" id="VFR16845.1"/>
    </source>
</evidence>
<gene>
    <name evidence="3" type="ORF">AMP9_3588</name>
</gene>
<protein>
    <submittedName>
        <fullName evidence="3">Iron siderophore sensor protein</fullName>
    </submittedName>
</protein>
<dbReference type="Pfam" id="PF16220">
    <property type="entry name" value="DUF4880"/>
    <property type="match status" value="1"/>
</dbReference>
<name>A0A484NU09_9ZZZZ</name>